<name>D2VM24_NAEGR</name>
<keyword evidence="1" id="KW-0812">Transmembrane</keyword>
<reference evidence="2 3" key="1">
    <citation type="journal article" date="2010" name="Cell">
        <title>The genome of Naegleria gruberi illuminates early eukaryotic versatility.</title>
        <authorList>
            <person name="Fritz-Laylin L.K."/>
            <person name="Prochnik S.E."/>
            <person name="Ginger M.L."/>
            <person name="Dacks J.B."/>
            <person name="Carpenter M.L."/>
            <person name="Field M.C."/>
            <person name="Kuo A."/>
            <person name="Paredez A."/>
            <person name="Chapman J."/>
            <person name="Pham J."/>
            <person name="Shu S."/>
            <person name="Neupane R."/>
            <person name="Cipriano M."/>
            <person name="Mancuso J."/>
            <person name="Tu H."/>
            <person name="Salamov A."/>
            <person name="Lindquist E."/>
            <person name="Shapiro H."/>
            <person name="Lucas S."/>
            <person name="Grigoriev I.V."/>
            <person name="Cande W.Z."/>
            <person name="Fulton C."/>
            <person name="Rokhsar D.S."/>
            <person name="Dawson S.C."/>
        </authorList>
    </citation>
    <scope>NUCLEOTIDE SEQUENCE [LARGE SCALE GENOMIC DNA]</scope>
    <source>
        <strain evidence="2 3">NEG-M</strain>
    </source>
</reference>
<dbReference type="InParanoid" id="D2VM24"/>
<dbReference type="GeneID" id="8855525"/>
<keyword evidence="3" id="KW-1185">Reference proteome</keyword>
<evidence type="ECO:0000313" key="3">
    <source>
        <dbReference type="Proteomes" id="UP000006671"/>
    </source>
</evidence>
<keyword evidence="1" id="KW-1133">Transmembrane helix</keyword>
<keyword evidence="1" id="KW-0472">Membrane</keyword>
<feature type="transmembrane region" description="Helical" evidence="1">
    <location>
        <begin position="309"/>
        <end position="328"/>
    </location>
</feature>
<dbReference type="EMBL" id="GG738881">
    <property type="protein sequence ID" value="EFC42153.1"/>
    <property type="molecule type" value="Genomic_DNA"/>
</dbReference>
<dbReference type="KEGG" id="ngr:NAEGRDRAFT_50679"/>
<sequence>MTSKHLAKFFANKYQVSDQQEKSTRTRNHLGPESGLIFQPEFNDVIYEIYPSSFNWFGSKRPNVYLSKKRQLVEFNDVFLFNFIVKSLRKYEFANHTNQSSEDLQFIEGVKLLIDSNPVKPSQKIIKLIELIFYQCNSQIALLKSTLPRITDAELKWQIFTAKSSLIVTSCLTIINIIAKWRMGTINSEDEIKIQEFRFLAENTIREINTISNSETVSQSFKLVQNKKQPAVIQKIVRFLKIIMIERAHQYSSFNQALFFISIFGSRIFPALFKKLSEKFIEKPATNINSTGKKKPLKKTPITMKDAQFIGFVVGTMFGAGGCASVVTTCLDYLRDKSLGRRLEDTPLSSIFVSKSIWMTFGALIGIAINIAARQSIHMAVGKIIQSYLNNPQFIRKIAGKQNELMAKIMARTFSNMLSKETSKMLLPSFDKKPITTQKKDSDKSSGFATMTNDPFIKSLLKDQLSFVNKKNKIAGYLVDNILLGESNILEKPQQVFRKFSNLKSKYYNALNRIIPAENSVWHYWSTMTALFLSNRFSKQVADQSFEQQESQLYELNAELREILSAFTQRFSNMERTSKL</sequence>
<protein>
    <submittedName>
        <fullName evidence="2">Predicted protein</fullName>
    </submittedName>
</protein>
<proteinExistence type="predicted"/>
<dbReference type="OMA" id="NMERTSK"/>
<dbReference type="VEuPathDB" id="AmoebaDB:NAEGRDRAFT_50679"/>
<evidence type="ECO:0000256" key="1">
    <source>
        <dbReference type="SAM" id="Phobius"/>
    </source>
</evidence>
<dbReference type="RefSeq" id="XP_002674897.1">
    <property type="nucleotide sequence ID" value="XM_002674851.1"/>
</dbReference>
<evidence type="ECO:0000313" key="2">
    <source>
        <dbReference type="EMBL" id="EFC42153.1"/>
    </source>
</evidence>
<dbReference type="Proteomes" id="UP000006671">
    <property type="component" value="Unassembled WGS sequence"/>
</dbReference>
<organism evidence="3">
    <name type="scientific">Naegleria gruberi</name>
    <name type="common">Amoeba</name>
    <dbReference type="NCBI Taxonomy" id="5762"/>
    <lineage>
        <taxon>Eukaryota</taxon>
        <taxon>Discoba</taxon>
        <taxon>Heterolobosea</taxon>
        <taxon>Tetramitia</taxon>
        <taxon>Eutetramitia</taxon>
        <taxon>Vahlkampfiidae</taxon>
        <taxon>Naegleria</taxon>
    </lineage>
</organism>
<dbReference type="OrthoDB" id="10369087at2759"/>
<accession>D2VM24</accession>
<feature type="transmembrane region" description="Helical" evidence="1">
    <location>
        <begin position="348"/>
        <end position="373"/>
    </location>
</feature>
<dbReference type="AlphaFoldDB" id="D2VM24"/>
<gene>
    <name evidence="2" type="ORF">NAEGRDRAFT_50679</name>
</gene>